<sequence>MAKQQGHKGNGKLRKQGGDARKAPFAKRNTAFKKKSATKKTSNSDEIRLNKYIANSGICSRREADENIAIGLVTVNGKVITEMGYKVKRTDEVRFDGARIIPEAKTYVLLNKPKGFATTTSEGKGRTVMDLVANATTANIKPIGRLGRNSTGLLLFTNDDDIVQKFTNSKNGVARLFHVELDKNLKFEDFKKIRDGFKVDGKLIAVEEASYIEGASKNEIGIKIKNTGNTILRTIFDELKYDILKLDCVTIGHLTKKDIPRGHWKHLTEQEVNTLKML</sequence>
<dbReference type="CDD" id="cd00165">
    <property type="entry name" value="S4"/>
    <property type="match status" value="1"/>
</dbReference>
<reference evidence="5" key="1">
    <citation type="submission" date="2021-03" db="EMBL/GenBank/DDBJ databases">
        <authorList>
            <person name="Ping X."/>
        </authorList>
    </citation>
    <scope>NUCLEOTIDE SEQUENCE</scope>
    <source>
        <strain evidence="5">E313</strain>
    </source>
</reference>
<dbReference type="PROSITE" id="PS50889">
    <property type="entry name" value="S4"/>
    <property type="match status" value="1"/>
</dbReference>
<dbReference type="Gene3D" id="3.30.70.1560">
    <property type="entry name" value="Alpha-L RNA-binding motif"/>
    <property type="match status" value="1"/>
</dbReference>
<dbReference type="EMBL" id="JAFMPT010000001">
    <property type="protein sequence ID" value="MCC1483122.1"/>
    <property type="molecule type" value="Genomic_DNA"/>
</dbReference>
<evidence type="ECO:0000256" key="3">
    <source>
        <dbReference type="SAM" id="MobiDB-lite"/>
    </source>
</evidence>
<dbReference type="InterPro" id="IPR042092">
    <property type="entry name" value="PsdUridine_s_RsuA/RluB/E/F_cat"/>
</dbReference>
<dbReference type="Pfam" id="PF01479">
    <property type="entry name" value="S4"/>
    <property type="match status" value="1"/>
</dbReference>
<dbReference type="InterPro" id="IPR050343">
    <property type="entry name" value="RsuA_PseudoU_synthase"/>
</dbReference>
<name>A0ABS8EJA1_9FLAO</name>
<organism evidence="5 6">
    <name type="scientific">Winogradskyella immobilis</name>
    <dbReference type="NCBI Taxonomy" id="2816852"/>
    <lineage>
        <taxon>Bacteria</taxon>
        <taxon>Pseudomonadati</taxon>
        <taxon>Bacteroidota</taxon>
        <taxon>Flavobacteriia</taxon>
        <taxon>Flavobacteriales</taxon>
        <taxon>Flavobacteriaceae</taxon>
        <taxon>Winogradskyella</taxon>
    </lineage>
</organism>
<dbReference type="InterPro" id="IPR020103">
    <property type="entry name" value="PsdUridine_synth_cat_dom_sf"/>
</dbReference>
<proteinExistence type="predicted"/>
<dbReference type="SMART" id="SM00363">
    <property type="entry name" value="S4"/>
    <property type="match status" value="1"/>
</dbReference>
<dbReference type="PANTHER" id="PTHR47683:SF2">
    <property type="entry name" value="RNA-BINDING S4 DOMAIN-CONTAINING PROTEIN"/>
    <property type="match status" value="1"/>
</dbReference>
<dbReference type="Pfam" id="PF00849">
    <property type="entry name" value="PseudoU_synth_2"/>
    <property type="match status" value="1"/>
</dbReference>
<reference evidence="5" key="2">
    <citation type="submission" date="2021-10" db="EMBL/GenBank/DDBJ databases">
        <title>Genome of Winogradskyella sp. E313.</title>
        <authorList>
            <person name="Zhou Y."/>
        </authorList>
    </citation>
    <scope>NUCLEOTIDE SEQUENCE</scope>
    <source>
        <strain evidence="5">E313</strain>
    </source>
</reference>
<dbReference type="Gene3D" id="3.10.290.10">
    <property type="entry name" value="RNA-binding S4 domain"/>
    <property type="match status" value="1"/>
</dbReference>
<dbReference type="InterPro" id="IPR020094">
    <property type="entry name" value="TruA/RsuA/RluB/E/F_N"/>
</dbReference>
<dbReference type="Proteomes" id="UP000778797">
    <property type="component" value="Unassembled WGS sequence"/>
</dbReference>
<dbReference type="SUPFAM" id="SSF55120">
    <property type="entry name" value="Pseudouridine synthase"/>
    <property type="match status" value="1"/>
</dbReference>
<evidence type="ECO:0000259" key="4">
    <source>
        <dbReference type="SMART" id="SM00363"/>
    </source>
</evidence>
<evidence type="ECO:0000313" key="6">
    <source>
        <dbReference type="Proteomes" id="UP000778797"/>
    </source>
</evidence>
<keyword evidence="1" id="KW-0413">Isomerase</keyword>
<protein>
    <submittedName>
        <fullName evidence="5">rRNA pseudouridine synthase</fullName>
    </submittedName>
</protein>
<evidence type="ECO:0000256" key="1">
    <source>
        <dbReference type="ARBA" id="ARBA00023235"/>
    </source>
</evidence>
<dbReference type="RefSeq" id="WP_227475538.1">
    <property type="nucleotide sequence ID" value="NZ_JAFMPT010000001.1"/>
</dbReference>
<comment type="caution">
    <text evidence="5">The sequence shown here is derived from an EMBL/GenBank/DDBJ whole genome shotgun (WGS) entry which is preliminary data.</text>
</comment>
<keyword evidence="6" id="KW-1185">Reference proteome</keyword>
<evidence type="ECO:0000313" key="5">
    <source>
        <dbReference type="EMBL" id="MCC1483122.1"/>
    </source>
</evidence>
<accession>A0ABS8EJA1</accession>
<dbReference type="InterPro" id="IPR002942">
    <property type="entry name" value="S4_RNA-bd"/>
</dbReference>
<dbReference type="PANTHER" id="PTHR47683">
    <property type="entry name" value="PSEUDOURIDINE SYNTHASE FAMILY PROTEIN-RELATED"/>
    <property type="match status" value="1"/>
</dbReference>
<dbReference type="SUPFAM" id="SSF55174">
    <property type="entry name" value="Alpha-L RNA-binding motif"/>
    <property type="match status" value="1"/>
</dbReference>
<feature type="domain" description="RNA-binding S4" evidence="4">
    <location>
        <begin position="47"/>
        <end position="106"/>
    </location>
</feature>
<dbReference type="InterPro" id="IPR006145">
    <property type="entry name" value="PsdUridine_synth_RsuA/RluA"/>
</dbReference>
<dbReference type="Gene3D" id="3.30.70.580">
    <property type="entry name" value="Pseudouridine synthase I, catalytic domain, N-terminal subdomain"/>
    <property type="match status" value="1"/>
</dbReference>
<evidence type="ECO:0000256" key="2">
    <source>
        <dbReference type="PROSITE-ProRule" id="PRU00182"/>
    </source>
</evidence>
<feature type="region of interest" description="Disordered" evidence="3">
    <location>
        <begin position="1"/>
        <end position="40"/>
    </location>
</feature>
<dbReference type="InterPro" id="IPR036986">
    <property type="entry name" value="S4_RNA-bd_sf"/>
</dbReference>
<feature type="compositionally biased region" description="Basic residues" evidence="3">
    <location>
        <begin position="1"/>
        <end position="15"/>
    </location>
</feature>
<gene>
    <name evidence="5" type="ORF">J1C55_00845</name>
</gene>
<keyword evidence="2" id="KW-0694">RNA-binding</keyword>